<dbReference type="HAMAP" id="MF_01965">
    <property type="entry name" value="NADHX_dehydratase"/>
    <property type="match status" value="1"/>
</dbReference>
<keyword evidence="4 6" id="KW-0520">NAD</keyword>
<dbReference type="AlphaFoldDB" id="A0A4R6Q083"/>
<dbReference type="SUPFAM" id="SSF53613">
    <property type="entry name" value="Ribokinase-like"/>
    <property type="match status" value="1"/>
</dbReference>
<dbReference type="CDD" id="cd01171">
    <property type="entry name" value="YXKO-related"/>
    <property type="match status" value="1"/>
</dbReference>
<dbReference type="Pfam" id="PF01256">
    <property type="entry name" value="Carb_kinase"/>
    <property type="match status" value="1"/>
</dbReference>
<keyword evidence="9" id="KW-1185">Reference proteome</keyword>
<evidence type="ECO:0000256" key="1">
    <source>
        <dbReference type="ARBA" id="ARBA00022741"/>
    </source>
</evidence>
<gene>
    <name evidence="6" type="primary">nnrD</name>
    <name evidence="8" type="ORF">EV211_1213</name>
</gene>
<sequence>MNFSISGDIDAQLIGRYITKRNLFISKNDCGRVLLVAGGAGMTGSAVLGAKATLRSGVGLAYVCTPKGNFQVIQTCVPEAICAEWSAVADRDYDAVAFGPGMGKSTATKRMLKNILLSNTSTLIIDADGLNVLAEDDELQNFAANHMGDLIITPHLGEAKRLLNAERNGNPDGRMEMAFELATKFNAVAVLKGAGTLVAGDTGEVDGMEIWQNTTGNPGMATAGSGDVLTGVILALAGQGLSGLDAARAGVYIHGLAGDLACRDKGEYGMIAGDIAEEIPYAIKSIIAE</sequence>
<accession>A0A4R6Q083</accession>
<dbReference type="GO" id="GO:0110051">
    <property type="term" value="P:metabolite repair"/>
    <property type="evidence" value="ECO:0007669"/>
    <property type="project" value="TreeGrafter"/>
</dbReference>
<feature type="binding site" evidence="6">
    <location>
        <position position="227"/>
    </location>
    <ligand>
        <name>(6S)-NADPHX</name>
        <dbReference type="ChEBI" id="CHEBI:64076"/>
    </ligand>
</feature>
<feature type="domain" description="YjeF C-terminal" evidence="7">
    <location>
        <begin position="10"/>
        <end position="286"/>
    </location>
</feature>
<evidence type="ECO:0000256" key="5">
    <source>
        <dbReference type="ARBA" id="ARBA00023239"/>
    </source>
</evidence>
<keyword evidence="8" id="KW-0808">Transferase</keyword>
<evidence type="ECO:0000313" key="9">
    <source>
        <dbReference type="Proteomes" id="UP000295500"/>
    </source>
</evidence>
<evidence type="ECO:0000259" key="7">
    <source>
        <dbReference type="PROSITE" id="PS51383"/>
    </source>
</evidence>
<dbReference type="RefSeq" id="WP_133528617.1">
    <property type="nucleotide sequence ID" value="NZ_SNXO01000021.1"/>
</dbReference>
<feature type="binding site" evidence="6">
    <location>
        <position position="101"/>
    </location>
    <ligand>
        <name>(6S)-NADPHX</name>
        <dbReference type="ChEBI" id="CHEBI:64076"/>
    </ligand>
</feature>
<feature type="binding site" evidence="6">
    <location>
        <position position="226"/>
    </location>
    <ligand>
        <name>AMP</name>
        <dbReference type="ChEBI" id="CHEBI:456215"/>
    </ligand>
</feature>
<name>A0A4R6Q083_9FIRM</name>
<dbReference type="OrthoDB" id="9806925at2"/>
<dbReference type="PROSITE" id="PS51383">
    <property type="entry name" value="YJEF_C_3"/>
    <property type="match status" value="1"/>
</dbReference>
<dbReference type="GO" id="GO:0016301">
    <property type="term" value="F:kinase activity"/>
    <property type="evidence" value="ECO:0007669"/>
    <property type="project" value="UniProtKB-KW"/>
</dbReference>
<comment type="subunit">
    <text evidence="6">Homotetramer.</text>
</comment>
<dbReference type="PANTHER" id="PTHR12592:SF0">
    <property type="entry name" value="ATP-DEPENDENT (S)-NAD(P)H-HYDRATE DEHYDRATASE"/>
    <property type="match status" value="1"/>
</dbReference>
<dbReference type="GO" id="GO:0052856">
    <property type="term" value="F:NAD(P)HX epimerase activity"/>
    <property type="evidence" value="ECO:0007669"/>
    <property type="project" value="TreeGrafter"/>
</dbReference>
<feature type="binding site" evidence="6">
    <location>
        <position position="155"/>
    </location>
    <ligand>
        <name>(6S)-NADPHX</name>
        <dbReference type="ChEBI" id="CHEBI:64076"/>
    </ligand>
</feature>
<evidence type="ECO:0000256" key="3">
    <source>
        <dbReference type="ARBA" id="ARBA00022857"/>
    </source>
</evidence>
<comment type="catalytic activity">
    <reaction evidence="6">
        <text>(6S)-NADPHX + ADP = AMP + phosphate + NADPH + H(+)</text>
        <dbReference type="Rhea" id="RHEA:32235"/>
        <dbReference type="ChEBI" id="CHEBI:15378"/>
        <dbReference type="ChEBI" id="CHEBI:43474"/>
        <dbReference type="ChEBI" id="CHEBI:57783"/>
        <dbReference type="ChEBI" id="CHEBI:64076"/>
        <dbReference type="ChEBI" id="CHEBI:456215"/>
        <dbReference type="ChEBI" id="CHEBI:456216"/>
        <dbReference type="EC" id="4.2.1.136"/>
    </reaction>
</comment>
<organism evidence="8 9">
    <name type="scientific">Aminicella lysinilytica</name>
    <dbReference type="NCBI Taxonomy" id="433323"/>
    <lineage>
        <taxon>Bacteria</taxon>
        <taxon>Bacillati</taxon>
        <taxon>Bacillota</taxon>
        <taxon>Clostridia</taxon>
        <taxon>Peptostreptococcales</taxon>
        <taxon>Anaerovoracaceae</taxon>
        <taxon>Aminicella</taxon>
    </lineage>
</organism>
<keyword evidence="1 6" id="KW-0547">Nucleotide-binding</keyword>
<dbReference type="GO" id="GO:0052855">
    <property type="term" value="F:ADP-dependent NAD(P)H-hydrate dehydratase activity"/>
    <property type="evidence" value="ECO:0007669"/>
    <property type="project" value="UniProtKB-UniRule"/>
</dbReference>
<keyword evidence="2 6" id="KW-0067">ATP-binding</keyword>
<protein>
    <recommendedName>
        <fullName evidence="6">ADP-dependent (S)-NAD(P)H-hydrate dehydratase</fullName>
        <ecNumber evidence="6">4.2.1.136</ecNumber>
    </recommendedName>
    <alternativeName>
        <fullName evidence="6">ADP-dependent NAD(P)HX dehydratase</fullName>
    </alternativeName>
</protein>
<evidence type="ECO:0000256" key="4">
    <source>
        <dbReference type="ARBA" id="ARBA00023027"/>
    </source>
</evidence>
<dbReference type="GO" id="GO:0005524">
    <property type="term" value="F:ATP binding"/>
    <property type="evidence" value="ECO:0007669"/>
    <property type="project" value="UniProtKB-KW"/>
</dbReference>
<dbReference type="Gene3D" id="3.40.1190.20">
    <property type="match status" value="1"/>
</dbReference>
<feature type="binding site" evidence="6">
    <location>
        <begin position="192"/>
        <end position="196"/>
    </location>
    <ligand>
        <name>AMP</name>
        <dbReference type="ChEBI" id="CHEBI:456215"/>
    </ligand>
</feature>
<dbReference type="InterPro" id="IPR029056">
    <property type="entry name" value="Ribokinase-like"/>
</dbReference>
<evidence type="ECO:0000313" key="8">
    <source>
        <dbReference type="EMBL" id="TDP54551.1"/>
    </source>
</evidence>
<evidence type="ECO:0000256" key="2">
    <source>
        <dbReference type="ARBA" id="ARBA00022840"/>
    </source>
</evidence>
<comment type="catalytic activity">
    <reaction evidence="6">
        <text>(6S)-NADHX + ADP = AMP + phosphate + NADH + H(+)</text>
        <dbReference type="Rhea" id="RHEA:32223"/>
        <dbReference type="ChEBI" id="CHEBI:15378"/>
        <dbReference type="ChEBI" id="CHEBI:43474"/>
        <dbReference type="ChEBI" id="CHEBI:57945"/>
        <dbReference type="ChEBI" id="CHEBI:64074"/>
        <dbReference type="ChEBI" id="CHEBI:456215"/>
        <dbReference type="ChEBI" id="CHEBI:456216"/>
        <dbReference type="EC" id="4.2.1.136"/>
    </reaction>
</comment>
<comment type="caution">
    <text evidence="8">The sequence shown here is derived from an EMBL/GenBank/DDBJ whole genome shotgun (WGS) entry which is preliminary data.</text>
</comment>
<dbReference type="EC" id="4.2.1.136" evidence="6"/>
<reference evidence="8 9" key="1">
    <citation type="submission" date="2019-03" db="EMBL/GenBank/DDBJ databases">
        <title>Genomic Encyclopedia of Type Strains, Phase IV (KMG-IV): sequencing the most valuable type-strain genomes for metagenomic binning, comparative biology and taxonomic classification.</title>
        <authorList>
            <person name="Goeker M."/>
        </authorList>
    </citation>
    <scope>NUCLEOTIDE SEQUENCE [LARGE SCALE GENOMIC DNA]</scope>
    <source>
        <strain evidence="8 9">DSM 28287</strain>
    </source>
</reference>
<keyword evidence="5 6" id="KW-0456">Lyase</keyword>
<dbReference type="PROSITE" id="PS01050">
    <property type="entry name" value="YJEF_C_2"/>
    <property type="match status" value="1"/>
</dbReference>
<evidence type="ECO:0000256" key="6">
    <source>
        <dbReference type="HAMAP-Rule" id="MF_01965"/>
    </source>
</evidence>
<dbReference type="InterPro" id="IPR000631">
    <property type="entry name" value="CARKD"/>
</dbReference>
<dbReference type="EMBL" id="SNXO01000021">
    <property type="protein sequence ID" value="TDP54551.1"/>
    <property type="molecule type" value="Genomic_DNA"/>
</dbReference>
<comment type="similarity">
    <text evidence="6">Belongs to the NnrD/CARKD family.</text>
</comment>
<dbReference type="NCBIfam" id="TIGR00196">
    <property type="entry name" value="yjeF_cterm"/>
    <property type="match status" value="1"/>
</dbReference>
<keyword evidence="8" id="KW-0418">Kinase</keyword>
<proteinExistence type="inferred from homology"/>
<dbReference type="InterPro" id="IPR017953">
    <property type="entry name" value="Carbohydrate_kinase_pred_CS"/>
</dbReference>
<dbReference type="PANTHER" id="PTHR12592">
    <property type="entry name" value="ATP-DEPENDENT (S)-NAD(P)H-HYDRATE DEHYDRATASE FAMILY MEMBER"/>
    <property type="match status" value="1"/>
</dbReference>
<comment type="caution">
    <text evidence="6">Lacks conserved residue(s) required for the propagation of feature annotation.</text>
</comment>
<comment type="cofactor">
    <cofactor evidence="6">
        <name>Mg(2+)</name>
        <dbReference type="ChEBI" id="CHEBI:18420"/>
    </cofactor>
</comment>
<comment type="function">
    <text evidence="6">Catalyzes the dehydration of the S-form of NAD(P)HX at the expense of ADP, which is converted to AMP. Together with NAD(P)HX epimerase, which catalyzes the epimerization of the S- and R-forms, the enzyme allows the repair of both epimers of NAD(P)HX, a damaged form of NAD(P)H that is a result of enzymatic or heat-dependent hydration.</text>
</comment>
<dbReference type="Proteomes" id="UP000295500">
    <property type="component" value="Unassembled WGS sequence"/>
</dbReference>
<dbReference type="GO" id="GO:0046496">
    <property type="term" value="P:nicotinamide nucleotide metabolic process"/>
    <property type="evidence" value="ECO:0007669"/>
    <property type="project" value="UniProtKB-UniRule"/>
</dbReference>
<keyword evidence="3 6" id="KW-0521">NADP</keyword>